<evidence type="ECO:0000256" key="2">
    <source>
        <dbReference type="ARBA" id="ARBA00006513"/>
    </source>
</evidence>
<keyword evidence="3" id="KW-0813">Transport</keyword>
<dbReference type="EMBL" id="HACG01039041">
    <property type="protein sequence ID" value="CEK85906.1"/>
    <property type="molecule type" value="Transcribed_RNA"/>
</dbReference>
<keyword evidence="4" id="KW-1003">Cell membrane</keyword>
<accession>A0A0B7B0S0</accession>
<evidence type="ECO:0000256" key="4">
    <source>
        <dbReference type="ARBA" id="ARBA00022475"/>
    </source>
</evidence>
<evidence type="ECO:0000313" key="12">
    <source>
        <dbReference type="EMBL" id="CEK85906.1"/>
    </source>
</evidence>
<dbReference type="Pfam" id="PF03189">
    <property type="entry name" value="Otopetrin"/>
    <property type="match status" value="1"/>
</dbReference>
<keyword evidence="8" id="KW-0406">Ion transport</keyword>
<evidence type="ECO:0000256" key="5">
    <source>
        <dbReference type="ARBA" id="ARBA00022692"/>
    </source>
</evidence>
<keyword evidence="9 11" id="KW-0472">Membrane</keyword>
<feature type="transmembrane region" description="Helical" evidence="11">
    <location>
        <begin position="68"/>
        <end position="88"/>
    </location>
</feature>
<gene>
    <name evidence="12" type="primary">ORF150829</name>
</gene>
<reference evidence="12" key="1">
    <citation type="submission" date="2014-12" db="EMBL/GenBank/DDBJ databases">
        <title>Insight into the proteome of Arion vulgaris.</title>
        <authorList>
            <person name="Aradska J."/>
            <person name="Bulat T."/>
            <person name="Smidak R."/>
            <person name="Sarate P."/>
            <person name="Gangsoo J."/>
            <person name="Sialana F."/>
            <person name="Bilban M."/>
            <person name="Lubec G."/>
        </authorList>
    </citation>
    <scope>NUCLEOTIDE SEQUENCE</scope>
    <source>
        <tissue evidence="12">Skin</tissue>
    </source>
</reference>
<dbReference type="GO" id="GO:0015252">
    <property type="term" value="F:proton channel activity"/>
    <property type="evidence" value="ECO:0007669"/>
    <property type="project" value="InterPro"/>
</dbReference>
<evidence type="ECO:0000256" key="6">
    <source>
        <dbReference type="ARBA" id="ARBA00022781"/>
    </source>
</evidence>
<evidence type="ECO:0000256" key="3">
    <source>
        <dbReference type="ARBA" id="ARBA00022448"/>
    </source>
</evidence>
<sequence length="104" mass="11512">NKQSPGPVGHASTDAQPYIDTTYLMITTSLNLGRKLNSVPINNETSDVDNVCQWSDMMTKAVEAAGPYLYPCTIEYSLMCAGILYIMWKNVGKRPRLPRVSEIG</sequence>
<evidence type="ECO:0000256" key="8">
    <source>
        <dbReference type="ARBA" id="ARBA00023065"/>
    </source>
</evidence>
<dbReference type="PANTHER" id="PTHR21522:SF32">
    <property type="entry name" value="OTOPETRIN-2"/>
    <property type="match status" value="1"/>
</dbReference>
<proteinExistence type="inferred from homology"/>
<dbReference type="GO" id="GO:0005886">
    <property type="term" value="C:plasma membrane"/>
    <property type="evidence" value="ECO:0007669"/>
    <property type="project" value="UniProtKB-SubCell"/>
</dbReference>
<dbReference type="PANTHER" id="PTHR21522">
    <property type="entry name" value="PROTON CHANNEL OTOP"/>
    <property type="match status" value="1"/>
</dbReference>
<dbReference type="AlphaFoldDB" id="A0A0B7B0S0"/>
<organism evidence="12">
    <name type="scientific">Arion vulgaris</name>
    <dbReference type="NCBI Taxonomy" id="1028688"/>
    <lineage>
        <taxon>Eukaryota</taxon>
        <taxon>Metazoa</taxon>
        <taxon>Spiralia</taxon>
        <taxon>Lophotrochozoa</taxon>
        <taxon>Mollusca</taxon>
        <taxon>Gastropoda</taxon>
        <taxon>Heterobranchia</taxon>
        <taxon>Euthyneura</taxon>
        <taxon>Panpulmonata</taxon>
        <taxon>Eupulmonata</taxon>
        <taxon>Stylommatophora</taxon>
        <taxon>Helicina</taxon>
        <taxon>Arionoidea</taxon>
        <taxon>Arionidae</taxon>
        <taxon>Arion</taxon>
    </lineage>
</organism>
<name>A0A0B7B0S0_9EUPU</name>
<dbReference type="InterPro" id="IPR004878">
    <property type="entry name" value="Otopetrin"/>
</dbReference>
<evidence type="ECO:0000256" key="7">
    <source>
        <dbReference type="ARBA" id="ARBA00022989"/>
    </source>
</evidence>
<evidence type="ECO:0000256" key="1">
    <source>
        <dbReference type="ARBA" id="ARBA00004651"/>
    </source>
</evidence>
<comment type="similarity">
    <text evidence="2">Belongs to the otopetrin family.</text>
</comment>
<feature type="non-terminal residue" evidence="12">
    <location>
        <position position="1"/>
    </location>
</feature>
<evidence type="ECO:0000256" key="11">
    <source>
        <dbReference type="SAM" id="Phobius"/>
    </source>
</evidence>
<keyword evidence="10" id="KW-0407">Ion channel</keyword>
<evidence type="ECO:0000256" key="9">
    <source>
        <dbReference type="ARBA" id="ARBA00023136"/>
    </source>
</evidence>
<evidence type="ECO:0000256" key="10">
    <source>
        <dbReference type="ARBA" id="ARBA00023303"/>
    </source>
</evidence>
<feature type="non-terminal residue" evidence="12">
    <location>
        <position position="104"/>
    </location>
</feature>
<comment type="subcellular location">
    <subcellularLocation>
        <location evidence="1">Cell membrane</location>
        <topology evidence="1">Multi-pass membrane protein</topology>
    </subcellularLocation>
</comment>
<keyword evidence="7 11" id="KW-1133">Transmembrane helix</keyword>
<protein>
    <submittedName>
        <fullName evidence="12">Uncharacterized protein</fullName>
    </submittedName>
</protein>
<keyword evidence="6" id="KW-0375">Hydrogen ion transport</keyword>
<keyword evidence="5 11" id="KW-0812">Transmembrane</keyword>